<keyword evidence="16" id="KW-1185">Reference proteome</keyword>
<organism evidence="15 16">
    <name type="scientific">Candidatus Lucifugimonas marina</name>
    <dbReference type="NCBI Taxonomy" id="3038979"/>
    <lineage>
        <taxon>Bacteria</taxon>
        <taxon>Bacillati</taxon>
        <taxon>Chloroflexota</taxon>
        <taxon>Dehalococcoidia</taxon>
        <taxon>SAR202 cluster</taxon>
        <taxon>Candidatus Lucifugimonadales</taxon>
        <taxon>Candidatus Lucifugimonadaceae</taxon>
        <taxon>Candidatus Lucifugimonas</taxon>
    </lineage>
</organism>
<dbReference type="EMBL" id="CP046147">
    <property type="protein sequence ID" value="WFG39460.1"/>
    <property type="molecule type" value="Genomic_DNA"/>
</dbReference>
<evidence type="ECO:0000256" key="4">
    <source>
        <dbReference type="ARBA" id="ARBA00011233"/>
    </source>
</evidence>
<accession>A0AAJ5ZEF5</accession>
<dbReference type="GO" id="GO:0047443">
    <property type="term" value="F:4-hydroxy-4-methyl-2-oxoglutarate aldolase activity"/>
    <property type="evidence" value="ECO:0007669"/>
    <property type="project" value="UniProtKB-EC"/>
</dbReference>
<dbReference type="Proteomes" id="UP001321249">
    <property type="component" value="Unassembled WGS sequence"/>
</dbReference>
<protein>
    <recommendedName>
        <fullName evidence="7">Putative 4-hydroxy-4-methyl-2-oxoglutarate aldolase</fullName>
        <ecNumber evidence="6">4.1.1.112</ecNumber>
        <ecNumber evidence="5">4.1.3.17</ecNumber>
    </recommendedName>
    <alternativeName>
        <fullName evidence="11">Oxaloacetate decarboxylase</fullName>
    </alternativeName>
    <alternativeName>
        <fullName evidence="9">Regulator of ribonuclease activity homolog</fullName>
    </alternativeName>
    <alternativeName>
        <fullName evidence="10">RraA-like protein</fullName>
    </alternativeName>
</protein>
<evidence type="ECO:0000256" key="10">
    <source>
        <dbReference type="ARBA" id="ARBA00030169"/>
    </source>
</evidence>
<dbReference type="CDD" id="cd16841">
    <property type="entry name" value="RraA_family"/>
    <property type="match status" value="1"/>
</dbReference>
<comment type="function">
    <text evidence="8">Catalyzes the aldol cleavage of 4-hydroxy-4-methyl-2-oxoglutarate (HMG) into 2 molecules of pyruvate. Also contains a secondary oxaloacetate (OAA) decarboxylase activity due to the common pyruvate enolate transition state formed following C-C bond cleavage in the retro-aldol and decarboxylation reactions.</text>
</comment>
<dbReference type="Pfam" id="PF03737">
    <property type="entry name" value="RraA-like"/>
    <property type="match status" value="1"/>
</dbReference>
<dbReference type="Proteomes" id="UP001219901">
    <property type="component" value="Chromosome"/>
</dbReference>
<dbReference type="Gene3D" id="3.50.30.40">
    <property type="entry name" value="Ribonuclease E inhibitor RraA/RraA-like"/>
    <property type="match status" value="1"/>
</dbReference>
<comment type="subunit">
    <text evidence="4">Homotrimer.</text>
</comment>
<evidence type="ECO:0000256" key="5">
    <source>
        <dbReference type="ARBA" id="ARBA00012213"/>
    </source>
</evidence>
<dbReference type="SUPFAM" id="SSF89562">
    <property type="entry name" value="RraA-like"/>
    <property type="match status" value="1"/>
</dbReference>
<evidence type="ECO:0000256" key="9">
    <source>
        <dbReference type="ARBA" id="ARBA00029596"/>
    </source>
</evidence>
<evidence type="ECO:0000256" key="3">
    <source>
        <dbReference type="ARBA" id="ARBA00008621"/>
    </source>
</evidence>
<dbReference type="PANTHER" id="PTHR33254:SF4">
    <property type="entry name" value="4-HYDROXY-4-METHYL-2-OXOGLUTARATE ALDOLASE 3-RELATED"/>
    <property type="match status" value="1"/>
</dbReference>
<evidence type="ECO:0000256" key="2">
    <source>
        <dbReference type="ARBA" id="ARBA00001968"/>
    </source>
</evidence>
<dbReference type="GO" id="GO:0046872">
    <property type="term" value="F:metal ion binding"/>
    <property type="evidence" value="ECO:0007669"/>
    <property type="project" value="UniProtKB-KW"/>
</dbReference>
<evidence type="ECO:0000256" key="6">
    <source>
        <dbReference type="ARBA" id="ARBA00012947"/>
    </source>
</evidence>
<evidence type="ECO:0000313" key="16">
    <source>
        <dbReference type="Proteomes" id="UP001219901"/>
    </source>
</evidence>
<keyword evidence="13" id="KW-0460">Magnesium</keyword>
<proteinExistence type="inferred from homology"/>
<dbReference type="InterPro" id="IPR005493">
    <property type="entry name" value="RraA/RraA-like"/>
</dbReference>
<evidence type="ECO:0000256" key="7">
    <source>
        <dbReference type="ARBA" id="ARBA00016549"/>
    </source>
</evidence>
<keyword evidence="13" id="KW-0479">Metal-binding</keyword>
<dbReference type="InterPro" id="IPR036704">
    <property type="entry name" value="RraA/RraA-like_sf"/>
</dbReference>
<comment type="catalytic activity">
    <reaction evidence="12">
        <text>oxaloacetate + H(+) = pyruvate + CO2</text>
        <dbReference type="Rhea" id="RHEA:15641"/>
        <dbReference type="ChEBI" id="CHEBI:15361"/>
        <dbReference type="ChEBI" id="CHEBI:15378"/>
        <dbReference type="ChEBI" id="CHEBI:16452"/>
        <dbReference type="ChEBI" id="CHEBI:16526"/>
        <dbReference type="EC" id="4.1.1.112"/>
    </reaction>
</comment>
<evidence type="ECO:0000313" key="17">
    <source>
        <dbReference type="Proteomes" id="UP001321249"/>
    </source>
</evidence>
<dbReference type="GO" id="GO:0008948">
    <property type="term" value="F:oxaloacetate decarboxylase activity"/>
    <property type="evidence" value="ECO:0007669"/>
    <property type="project" value="UniProtKB-EC"/>
</dbReference>
<dbReference type="PANTHER" id="PTHR33254">
    <property type="entry name" value="4-HYDROXY-4-METHYL-2-OXOGLUTARATE ALDOLASE 3-RELATED"/>
    <property type="match status" value="1"/>
</dbReference>
<dbReference type="EC" id="4.1.3.17" evidence="5"/>
<evidence type="ECO:0000256" key="1">
    <source>
        <dbReference type="ARBA" id="ARBA00001342"/>
    </source>
</evidence>
<evidence type="ECO:0000256" key="13">
    <source>
        <dbReference type="PIRSR" id="PIRSR605493-1"/>
    </source>
</evidence>
<comment type="catalytic activity">
    <reaction evidence="1">
        <text>4-hydroxy-4-methyl-2-oxoglutarate = 2 pyruvate</text>
        <dbReference type="Rhea" id="RHEA:22748"/>
        <dbReference type="ChEBI" id="CHEBI:15361"/>
        <dbReference type="ChEBI" id="CHEBI:58276"/>
        <dbReference type="EC" id="4.1.3.17"/>
    </reaction>
</comment>
<sequence>MGATTGPLSEELLAQLRKIDTPTIANALELMDIMPRTEGFMRPEIKSQSPVTETYIGYAVTGVISARQKSPRALERSDYYKAILDIPSPRMIVFHDLDYPATVGSYWGEIQGNIALGLDCVGVVTDGGVRDLKEAEEMGFPFWAKEVLVSHGYVHGVAYNVPVDVGGVYVEPGDLIAADLHGAIMIPMDAAERLPAAAEALANQEDAVISVAQSGNVTVETLAEAWAESARRGAKSSY</sequence>
<reference evidence="15" key="2">
    <citation type="journal article" date="2023" name="Nat. Commun.">
        <title>Cultivation of marine bacteria of the SAR202 clade.</title>
        <authorList>
            <person name="Lim Y."/>
            <person name="Seo J.H."/>
            <person name="Giovannoni S.J."/>
            <person name="Kang I."/>
            <person name="Cho J.C."/>
        </authorList>
    </citation>
    <scope>NUCLEOTIDE SEQUENCE</scope>
    <source>
        <strain evidence="15">JH1073</strain>
    </source>
</reference>
<evidence type="ECO:0000256" key="11">
    <source>
        <dbReference type="ARBA" id="ARBA00032305"/>
    </source>
</evidence>
<evidence type="ECO:0000313" key="15">
    <source>
        <dbReference type="EMBL" id="WFG39460.1"/>
    </source>
</evidence>
<dbReference type="RefSeq" id="WP_342823179.1">
    <property type="nucleotide sequence ID" value="NZ_CP046146.1"/>
</dbReference>
<feature type="binding site" evidence="13">
    <location>
        <position position="130"/>
    </location>
    <ligand>
        <name>substrate</name>
    </ligand>
</feature>
<reference evidence="16" key="3">
    <citation type="submission" date="2023-06" db="EMBL/GenBank/DDBJ databases">
        <title>Pangenomics reveal diversification of enzyme families and niche specialization in globally abundant SAR202 bacteria.</title>
        <authorList>
            <person name="Saw J.H.W."/>
        </authorList>
    </citation>
    <scope>NUCLEOTIDE SEQUENCE [LARGE SCALE GENOMIC DNA]</scope>
    <source>
        <strain evidence="16">JH1073</strain>
    </source>
</reference>
<evidence type="ECO:0000256" key="12">
    <source>
        <dbReference type="ARBA" id="ARBA00047973"/>
    </source>
</evidence>
<comment type="cofactor">
    <cofactor evidence="2">
        <name>a divalent metal cation</name>
        <dbReference type="ChEBI" id="CHEBI:60240"/>
    </cofactor>
</comment>
<feature type="binding site" evidence="13">
    <location>
        <position position="131"/>
    </location>
    <ligand>
        <name>Mg(2+)</name>
        <dbReference type="ChEBI" id="CHEBI:18420"/>
    </ligand>
</feature>
<evidence type="ECO:0000313" key="14">
    <source>
        <dbReference type="EMBL" id="MDG0865808.1"/>
    </source>
</evidence>
<dbReference type="EMBL" id="WMBE01000001">
    <property type="protein sequence ID" value="MDG0865808.1"/>
    <property type="molecule type" value="Genomic_DNA"/>
</dbReference>
<dbReference type="EC" id="4.1.1.112" evidence="6"/>
<comment type="cofactor">
    <cofactor evidence="13">
        <name>Mg(2+)</name>
        <dbReference type="ChEBI" id="CHEBI:18420"/>
    </cofactor>
</comment>
<dbReference type="AlphaFoldDB" id="A0AAJ5ZEF5"/>
<name>A0AAJ5ZEF5_9CHLR</name>
<reference evidence="16 17" key="1">
    <citation type="submission" date="2019-11" db="EMBL/GenBank/DDBJ databases">
        <authorList>
            <person name="Cho J.-C."/>
        </authorList>
    </citation>
    <scope>NUCLEOTIDE SEQUENCE [LARGE SCALE GENOMIC DNA]</scope>
    <source>
        <strain evidence="15 16">JH1073</strain>
        <strain evidence="14 17">JH702</strain>
    </source>
</reference>
<evidence type="ECO:0000256" key="8">
    <source>
        <dbReference type="ARBA" id="ARBA00025046"/>
    </source>
</evidence>
<comment type="similarity">
    <text evidence="3">Belongs to the class II aldolase/RraA-like family.</text>
</comment>
<gene>
    <name evidence="14" type="ORF">GKO46_01810</name>
    <name evidence="15" type="ORF">GKO48_07455</name>
</gene>